<feature type="transmembrane region" description="Helical" evidence="1">
    <location>
        <begin position="21"/>
        <end position="41"/>
    </location>
</feature>
<evidence type="ECO:0000313" key="2">
    <source>
        <dbReference type="EMBL" id="EFE50502.1"/>
    </source>
</evidence>
<evidence type="ECO:0000256" key="1">
    <source>
        <dbReference type="SAM" id="Phobius"/>
    </source>
</evidence>
<name>D4DNM6_NEIEG</name>
<evidence type="ECO:0000313" key="3">
    <source>
        <dbReference type="Proteomes" id="UP000005536"/>
    </source>
</evidence>
<organism evidence="2 3">
    <name type="scientific">Neisseria elongata subsp. glycolytica ATCC 29315</name>
    <dbReference type="NCBI Taxonomy" id="546263"/>
    <lineage>
        <taxon>Bacteria</taxon>
        <taxon>Pseudomonadati</taxon>
        <taxon>Pseudomonadota</taxon>
        <taxon>Betaproteobacteria</taxon>
        <taxon>Neisseriales</taxon>
        <taxon>Neisseriaceae</taxon>
        <taxon>Neisseria</taxon>
    </lineage>
</organism>
<accession>D4DNM6</accession>
<dbReference type="EMBL" id="ADBF01000016">
    <property type="protein sequence ID" value="EFE50502.1"/>
    <property type="molecule type" value="Genomic_DNA"/>
</dbReference>
<keyword evidence="1" id="KW-0472">Membrane</keyword>
<dbReference type="Proteomes" id="UP000005536">
    <property type="component" value="Unassembled WGS sequence"/>
</dbReference>
<keyword evidence="1" id="KW-1133">Transmembrane helix</keyword>
<comment type="caution">
    <text evidence="2">The sequence shown here is derived from an EMBL/GenBank/DDBJ whole genome shotgun (WGS) entry which is preliminary data.</text>
</comment>
<keyword evidence="1" id="KW-0812">Transmembrane</keyword>
<gene>
    <name evidence="2" type="ORF">NEIELOOT_00659</name>
</gene>
<protein>
    <submittedName>
        <fullName evidence="2">Uncharacterized protein</fullName>
    </submittedName>
</protein>
<dbReference type="AlphaFoldDB" id="D4DNM6"/>
<proteinExistence type="predicted"/>
<sequence length="73" mass="8294">MTSVGKRTIKRRDSIKTVPPFFRFLPAVTAFAFPFAFYLMAEQIGFNQSLQRIIADFALIELNLAGHLPVLSY</sequence>
<reference evidence="2 3" key="1">
    <citation type="submission" date="2010-02" db="EMBL/GenBank/DDBJ databases">
        <authorList>
            <person name="Weinstock G."/>
            <person name="Sodergren E."/>
            <person name="Clifton S."/>
            <person name="Fulton L."/>
            <person name="Fulton B."/>
            <person name="Courtney L."/>
            <person name="Fronick C."/>
            <person name="Harrison M."/>
            <person name="Strong C."/>
            <person name="Farmer C."/>
            <person name="Delahaunty K."/>
            <person name="Markovic C."/>
            <person name="Hall O."/>
            <person name="Minx P."/>
            <person name="Tomlinson C."/>
            <person name="Mitreva M."/>
            <person name="Nelson J."/>
            <person name="Hou S."/>
            <person name="Wollam A."/>
            <person name="Pepin K.H."/>
            <person name="Johnson M."/>
            <person name="Bhonagiri V."/>
            <person name="Zhang X."/>
            <person name="Suruliraj S."/>
            <person name="Warren W."/>
            <person name="Chinwalla A."/>
            <person name="Mardis E.R."/>
            <person name="Wilson R.K."/>
        </authorList>
    </citation>
    <scope>NUCLEOTIDE SEQUENCE [LARGE SCALE GENOMIC DNA]</scope>
    <source>
        <strain evidence="2 3">ATCC 29315</strain>
    </source>
</reference>